<keyword evidence="3" id="KW-1185">Reference proteome</keyword>
<feature type="signal peptide" evidence="1">
    <location>
        <begin position="1"/>
        <end position="22"/>
    </location>
</feature>
<gene>
    <name evidence="2" type="ORF">CC80DRAFT_493868</name>
</gene>
<accession>A0A6A5TQY7</accession>
<protein>
    <recommendedName>
        <fullName evidence="4">Secreted protein</fullName>
    </recommendedName>
</protein>
<sequence length="172" mass="19001">MRSFLSILPAITLTHFISSATAGGFHLMDRSLTWRYTECVDCPRKQQCCGTYTGNHEDLILVPANQFSCDTVHSNAWKTGLWDSSQIGHGTVIQGKCGSRSLTLYPTNNGAELEVWESDGSRKYGNCYRQEPNRSMDCTEGGDATCRNMDGEPMGTCKIKATSVWVCPVDLC</sequence>
<dbReference type="EMBL" id="ML976999">
    <property type="protein sequence ID" value="KAF1954390.1"/>
    <property type="molecule type" value="Genomic_DNA"/>
</dbReference>
<reference evidence="2" key="1">
    <citation type="journal article" date="2020" name="Stud. Mycol.">
        <title>101 Dothideomycetes genomes: a test case for predicting lifestyles and emergence of pathogens.</title>
        <authorList>
            <person name="Haridas S."/>
            <person name="Albert R."/>
            <person name="Binder M."/>
            <person name="Bloem J."/>
            <person name="Labutti K."/>
            <person name="Salamov A."/>
            <person name="Andreopoulos B."/>
            <person name="Baker S."/>
            <person name="Barry K."/>
            <person name="Bills G."/>
            <person name="Bluhm B."/>
            <person name="Cannon C."/>
            <person name="Castanera R."/>
            <person name="Culley D."/>
            <person name="Daum C."/>
            <person name="Ezra D."/>
            <person name="Gonzalez J."/>
            <person name="Henrissat B."/>
            <person name="Kuo A."/>
            <person name="Liang C."/>
            <person name="Lipzen A."/>
            <person name="Lutzoni F."/>
            <person name="Magnuson J."/>
            <person name="Mondo S."/>
            <person name="Nolan M."/>
            <person name="Ohm R."/>
            <person name="Pangilinan J."/>
            <person name="Park H.-J."/>
            <person name="Ramirez L."/>
            <person name="Alfaro M."/>
            <person name="Sun H."/>
            <person name="Tritt A."/>
            <person name="Yoshinaga Y."/>
            <person name="Zwiers L.-H."/>
            <person name="Turgeon B."/>
            <person name="Goodwin S."/>
            <person name="Spatafora J."/>
            <person name="Crous P."/>
            <person name="Grigoriev I."/>
        </authorList>
    </citation>
    <scope>NUCLEOTIDE SEQUENCE</scope>
    <source>
        <strain evidence="2">CBS 675.92</strain>
    </source>
</reference>
<evidence type="ECO:0000313" key="2">
    <source>
        <dbReference type="EMBL" id="KAF1954390.1"/>
    </source>
</evidence>
<evidence type="ECO:0008006" key="4">
    <source>
        <dbReference type="Google" id="ProtNLM"/>
    </source>
</evidence>
<evidence type="ECO:0000313" key="3">
    <source>
        <dbReference type="Proteomes" id="UP000800035"/>
    </source>
</evidence>
<dbReference type="OrthoDB" id="5235818at2759"/>
<name>A0A6A5TQY7_9PLEO</name>
<dbReference type="AlphaFoldDB" id="A0A6A5TQY7"/>
<proteinExistence type="predicted"/>
<dbReference type="Proteomes" id="UP000800035">
    <property type="component" value="Unassembled WGS sequence"/>
</dbReference>
<organism evidence="2 3">
    <name type="scientific">Byssothecium circinans</name>
    <dbReference type="NCBI Taxonomy" id="147558"/>
    <lineage>
        <taxon>Eukaryota</taxon>
        <taxon>Fungi</taxon>
        <taxon>Dikarya</taxon>
        <taxon>Ascomycota</taxon>
        <taxon>Pezizomycotina</taxon>
        <taxon>Dothideomycetes</taxon>
        <taxon>Pleosporomycetidae</taxon>
        <taxon>Pleosporales</taxon>
        <taxon>Massarineae</taxon>
        <taxon>Massarinaceae</taxon>
        <taxon>Byssothecium</taxon>
    </lineage>
</organism>
<evidence type="ECO:0000256" key="1">
    <source>
        <dbReference type="SAM" id="SignalP"/>
    </source>
</evidence>
<feature type="chain" id="PRO_5025570496" description="Secreted protein" evidence="1">
    <location>
        <begin position="23"/>
        <end position="172"/>
    </location>
</feature>
<keyword evidence="1" id="KW-0732">Signal</keyword>